<reference evidence="4" key="2">
    <citation type="journal article" date="2012" name="G3 (Bethesda)">
        <title>Pichia sorbitophila, an interspecies yeast hybrid reveals early steps of genome resolution following polyploidization.</title>
        <authorList>
            <person name="Leh Louis V."/>
            <person name="Despons L."/>
            <person name="Friedrich A."/>
            <person name="Martin T."/>
            <person name="Durrens P."/>
            <person name="Casaregola S."/>
            <person name="Neuveglise C."/>
            <person name="Fairhead C."/>
            <person name="Marck C."/>
            <person name="Cruz J.A."/>
            <person name="Straub M.L."/>
            <person name="Kugler V."/>
            <person name="Sacerdot C."/>
            <person name="Uzunov Z."/>
            <person name="Thierry A."/>
            <person name="Weiss S."/>
            <person name="Bleykasten C."/>
            <person name="De Montigny J."/>
            <person name="Jacques N."/>
            <person name="Jung P."/>
            <person name="Lemaire M."/>
            <person name="Mallet S."/>
            <person name="Morel G."/>
            <person name="Richard G.F."/>
            <person name="Sarkar A."/>
            <person name="Savel G."/>
            <person name="Schacherer J."/>
            <person name="Seret M.L."/>
            <person name="Talla E."/>
            <person name="Samson G."/>
            <person name="Jubin C."/>
            <person name="Poulain J."/>
            <person name="Vacherie B."/>
            <person name="Barbe V."/>
            <person name="Pelletier E."/>
            <person name="Sherman D.J."/>
            <person name="Westhof E."/>
            <person name="Weissenbach J."/>
            <person name="Baret P.V."/>
            <person name="Wincker P."/>
            <person name="Gaillardin C."/>
            <person name="Dujon B."/>
            <person name="Souciet J.L."/>
        </authorList>
    </citation>
    <scope>NUCLEOTIDE SEQUENCE [LARGE SCALE GENOMIC DNA]</scope>
    <source>
        <strain evidence="4">ATCC MYA-4447 / BCRC 22081 / CBS 7064 / NBRC 10061 / NRRL Y-12695</strain>
    </source>
</reference>
<dbReference type="eggNOG" id="ENOG502SVW2">
    <property type="taxonomic scope" value="Eukaryota"/>
</dbReference>
<protein>
    <submittedName>
        <fullName evidence="2">Piso0_003636 protein</fullName>
    </submittedName>
</protein>
<feature type="compositionally biased region" description="Polar residues" evidence="1">
    <location>
        <begin position="46"/>
        <end position="57"/>
    </location>
</feature>
<dbReference type="EMBL" id="FO082053">
    <property type="protein sequence ID" value="CCE80517.1"/>
    <property type="molecule type" value="Genomic_DNA"/>
</dbReference>
<dbReference type="Proteomes" id="UP000005222">
    <property type="component" value="Chromosome G"/>
</dbReference>
<dbReference type="AlphaFoldDB" id="G8YJM2"/>
<evidence type="ECO:0000313" key="2">
    <source>
        <dbReference type="EMBL" id="CCE80517.1"/>
    </source>
</evidence>
<reference evidence="2" key="1">
    <citation type="submission" date="2011-10" db="EMBL/GenBank/DDBJ databases">
        <authorList>
            <person name="Genoscope - CEA"/>
        </authorList>
    </citation>
    <scope>NUCLEOTIDE SEQUENCE</scope>
</reference>
<evidence type="ECO:0000313" key="3">
    <source>
        <dbReference type="EMBL" id="CCE81282.1"/>
    </source>
</evidence>
<name>G8YJM2_PICSO</name>
<dbReference type="InParanoid" id="G8YJM2"/>
<organism evidence="2 4">
    <name type="scientific">Pichia sorbitophila (strain ATCC MYA-4447 / BCRC 22081 / CBS 7064 / NBRC 10061 / NRRL Y-12695)</name>
    <name type="common">Hybrid yeast</name>
    <dbReference type="NCBI Taxonomy" id="559304"/>
    <lineage>
        <taxon>Eukaryota</taxon>
        <taxon>Fungi</taxon>
        <taxon>Dikarya</taxon>
        <taxon>Ascomycota</taxon>
        <taxon>Saccharomycotina</taxon>
        <taxon>Pichiomycetes</taxon>
        <taxon>Debaryomycetaceae</taxon>
        <taxon>Millerozyma</taxon>
    </lineage>
</organism>
<accession>G8YJM2</accession>
<dbReference type="EMBL" id="FO082052">
    <property type="protein sequence ID" value="CCE81282.1"/>
    <property type="molecule type" value="Genomic_DNA"/>
</dbReference>
<evidence type="ECO:0000256" key="1">
    <source>
        <dbReference type="SAM" id="MobiDB-lite"/>
    </source>
</evidence>
<evidence type="ECO:0000313" key="4">
    <source>
        <dbReference type="Proteomes" id="UP000005222"/>
    </source>
</evidence>
<keyword evidence="4" id="KW-1185">Reference proteome</keyword>
<proteinExistence type="predicted"/>
<feature type="region of interest" description="Disordered" evidence="1">
    <location>
        <begin position="35"/>
        <end position="57"/>
    </location>
</feature>
<dbReference type="HOGENOM" id="CLU_042187_0_0_1"/>
<gene>
    <name evidence="2" type="primary">Piso0_003636</name>
    <name evidence="2" type="ORF">GNLVRS01_PISO0G16682g</name>
    <name evidence="3" type="ORF">GNLVRS01_PISO0H16683g</name>
</gene>
<dbReference type="Proteomes" id="UP000005222">
    <property type="component" value="Chromosome H"/>
</dbReference>
<sequence>MMVDKRDGDKASKGYTSPTFKKLLSSHSSIYNALNNPELDYGSEVRQGSPNASRDLNDRFSITSWQSISNESIVEKPRPSSSILSSISDDDKEPVAVASHSKNSAVMVFETDEEDGDVEDDKALSPDLRQDSGLFSANSFVMPKLSMTGNTSRRGKLAVSVLSSSQFTYNSEIINLLKYMSNQFDKNSVQLNHLILSSDMSRFDMQTIRDADLVFLINDGSVTFVECLKRAFGVVEDESRVEQLPKVTIINLITVNYFINLLDLISNLRPYQIWKTSSLKQERLINNMKNFLESELVGFNDESMKTLRVVEASEATEKPIMLKSLVRRIDYKTLEKDYKRELHTSTNIDSIDPLQLSSNFSNIRNIVYMLKSVYNSENPPTNKSHLSGRFWLLCSFAIGIGLGAGFANGASNLINIFFSGDMDLNQESKACGHLLMDSSYVQSAKRSTLDKVDLMSYLKTFSKFIHNTVQESNWSDMLIPSEWFGSLIDSIRYTSFWVSDFMIEGLENLIGVIIV</sequence>
<dbReference type="OrthoDB" id="3989662at2759"/>